<keyword evidence="4" id="KW-0227">DNA damage</keyword>
<evidence type="ECO:0000259" key="13">
    <source>
        <dbReference type="PROSITE" id="PS50035"/>
    </source>
</evidence>
<evidence type="ECO:0000256" key="12">
    <source>
        <dbReference type="SAM" id="MobiDB-lite"/>
    </source>
</evidence>
<dbReference type="GO" id="GO:0004527">
    <property type="term" value="F:exonuclease activity"/>
    <property type="evidence" value="ECO:0007669"/>
    <property type="project" value="UniProtKB-KW"/>
</dbReference>
<evidence type="ECO:0000256" key="8">
    <source>
        <dbReference type="ARBA" id="ARBA00023242"/>
    </source>
</evidence>
<keyword evidence="5" id="KW-0378">Hydrolase</keyword>
<feature type="binding site" evidence="10">
    <location>
        <position position="187"/>
    </location>
    <ligand>
        <name>substrate</name>
    </ligand>
</feature>
<evidence type="ECO:0000256" key="5">
    <source>
        <dbReference type="ARBA" id="ARBA00022801"/>
    </source>
</evidence>
<keyword evidence="3" id="KW-0540">Nuclease</keyword>
<dbReference type="SUPFAM" id="SSF56024">
    <property type="entry name" value="Phospholipase D/nuclease"/>
    <property type="match status" value="2"/>
</dbReference>
<feature type="domain" description="PLD phosphodiesterase" evidence="13">
    <location>
        <begin position="405"/>
        <end position="440"/>
    </location>
</feature>
<evidence type="ECO:0000313" key="14">
    <source>
        <dbReference type="EMBL" id="PSR94177.1"/>
    </source>
</evidence>
<feature type="region of interest" description="Disordered" evidence="12">
    <location>
        <begin position="1"/>
        <end position="43"/>
    </location>
</feature>
<evidence type="ECO:0000256" key="1">
    <source>
        <dbReference type="ARBA" id="ARBA00004123"/>
    </source>
</evidence>
<dbReference type="Gene3D" id="3.30.870.10">
    <property type="entry name" value="Endonuclease Chain A"/>
    <property type="match status" value="2"/>
</dbReference>
<protein>
    <submittedName>
        <fullName evidence="14">Tyrosyl-DNA phosphodiesterase-domain-containing protein</fullName>
    </submittedName>
</protein>
<accession>A0A2T3AEL8</accession>
<dbReference type="Proteomes" id="UP000241462">
    <property type="component" value="Unassembled WGS sequence"/>
</dbReference>
<comment type="similarity">
    <text evidence="2">Belongs to the tyrosyl-DNA phosphodiesterase family.</text>
</comment>
<evidence type="ECO:0000256" key="7">
    <source>
        <dbReference type="ARBA" id="ARBA00023204"/>
    </source>
</evidence>
<evidence type="ECO:0000256" key="10">
    <source>
        <dbReference type="PIRSR" id="PIRSR610347-2"/>
    </source>
</evidence>
<feature type="site" description="Interaction with DNA" evidence="11">
    <location>
        <position position="437"/>
    </location>
</feature>
<dbReference type="PANTHER" id="PTHR12415">
    <property type="entry name" value="TYROSYL-DNA PHOSPHODIESTERASE 1"/>
    <property type="match status" value="1"/>
</dbReference>
<dbReference type="EMBL" id="KZ678401">
    <property type="protein sequence ID" value="PSR94177.1"/>
    <property type="molecule type" value="Genomic_DNA"/>
</dbReference>
<comment type="subcellular location">
    <subcellularLocation>
        <location evidence="1">Nucleus</location>
    </subcellularLocation>
</comment>
<dbReference type="GO" id="GO:0005634">
    <property type="term" value="C:nucleus"/>
    <property type="evidence" value="ECO:0007669"/>
    <property type="project" value="UniProtKB-SubCell"/>
</dbReference>
<feature type="compositionally biased region" description="Basic and acidic residues" evidence="12">
    <location>
        <begin position="16"/>
        <end position="37"/>
    </location>
</feature>
<feature type="binding site" evidence="10">
    <location>
        <position position="412"/>
    </location>
    <ligand>
        <name>substrate</name>
    </ligand>
</feature>
<dbReference type="OrthoDB" id="3907302at2759"/>
<evidence type="ECO:0000313" key="15">
    <source>
        <dbReference type="Proteomes" id="UP000241462"/>
    </source>
</evidence>
<sequence length="535" mass="60213">MSPSIRGESTKASTKRRAEAILNRDADKRSRTSKNEVDPSLSNTVLAGEQSTRPFRMNFANGALRITRTRGRILDKNCINLADVIDGEQLVSACIYAFFIAREELYDHLPLSHVSNAVPIYVGRDSNPNMDEMVGEAMTKAGFSTSDKVSKKQLETLRPILQQMHHQRYGKNCHAFYAWASGSAHSKILILVYPTFLRLVITSCNMMAVDTELNDNHWYIHDLPQSSGPGQSATSEFENGLLSHLEALGTPHEFINSIKGKYDYSAIRVHLVTSVPGVQSAAKAESHGLLRLRKVVKSFGLDLTRQKARDNLRIEICAASIGNLSAKWLDGFFDCAIGSTFLKVAHENCEVPRELKIFYPTTDDVVTTDGTSQPGAANIGCHTRPWLSANKAVKDLFHHYHSKDTGRIFHQKLIMAYDYHDTDALPYYLYVGSANLSQSAWGALEKDSRGNKETSDLKLTKMSNFECGVVIPGNILQSLLEPESRRWHESIVPYDWTAEQYDLSKDKPWNDPQWVQGFEENWNRPRLPCRYLRLG</sequence>
<dbReference type="InterPro" id="IPR010347">
    <property type="entry name" value="Tdp1"/>
</dbReference>
<evidence type="ECO:0000256" key="6">
    <source>
        <dbReference type="ARBA" id="ARBA00022839"/>
    </source>
</evidence>
<evidence type="ECO:0000256" key="11">
    <source>
        <dbReference type="PIRSR" id="PIRSR610347-3"/>
    </source>
</evidence>
<keyword evidence="6" id="KW-0269">Exonuclease</keyword>
<feature type="active site" description="Nucleophile" evidence="9">
    <location>
        <position position="185"/>
    </location>
</feature>
<name>A0A2T3AEL8_9PEZI</name>
<keyword evidence="15" id="KW-1185">Reference proteome</keyword>
<dbReference type="Pfam" id="PF06087">
    <property type="entry name" value="Tyr-DNA_phospho"/>
    <property type="match status" value="1"/>
</dbReference>
<keyword evidence="7" id="KW-0234">DNA repair</keyword>
<evidence type="ECO:0000256" key="2">
    <source>
        <dbReference type="ARBA" id="ARBA00010205"/>
    </source>
</evidence>
<dbReference type="InterPro" id="IPR001736">
    <property type="entry name" value="PLipase_D/transphosphatidylase"/>
</dbReference>
<dbReference type="InParanoid" id="A0A2T3AEL8"/>
<dbReference type="AlphaFoldDB" id="A0A2T3AEL8"/>
<evidence type="ECO:0000256" key="3">
    <source>
        <dbReference type="ARBA" id="ARBA00022722"/>
    </source>
</evidence>
<evidence type="ECO:0000256" key="9">
    <source>
        <dbReference type="PIRSR" id="PIRSR610347-1"/>
    </source>
</evidence>
<dbReference type="GO" id="GO:0017005">
    <property type="term" value="F:3'-tyrosyl-DNA phosphodiesterase activity"/>
    <property type="evidence" value="ECO:0007669"/>
    <property type="project" value="TreeGrafter"/>
</dbReference>
<dbReference type="GO" id="GO:0003697">
    <property type="term" value="F:single-stranded DNA binding"/>
    <property type="evidence" value="ECO:0007669"/>
    <property type="project" value="TreeGrafter"/>
</dbReference>
<dbReference type="GO" id="GO:0006281">
    <property type="term" value="P:DNA repair"/>
    <property type="evidence" value="ECO:0007669"/>
    <property type="project" value="UniProtKB-KW"/>
</dbReference>
<dbReference type="GO" id="GO:0003690">
    <property type="term" value="F:double-stranded DNA binding"/>
    <property type="evidence" value="ECO:0007669"/>
    <property type="project" value="TreeGrafter"/>
</dbReference>
<proteinExistence type="inferred from homology"/>
<keyword evidence="8" id="KW-0539">Nucleus</keyword>
<dbReference type="STRING" id="2025994.A0A2T3AEL8"/>
<evidence type="ECO:0000256" key="4">
    <source>
        <dbReference type="ARBA" id="ARBA00022763"/>
    </source>
</evidence>
<feature type="active site" description="Proton donor/acceptor" evidence="9">
    <location>
        <position position="410"/>
    </location>
</feature>
<dbReference type="PROSITE" id="PS50035">
    <property type="entry name" value="PLD"/>
    <property type="match status" value="1"/>
</dbReference>
<gene>
    <name evidence="14" type="ORF">BD289DRAFT_472644</name>
</gene>
<dbReference type="PANTHER" id="PTHR12415:SF0">
    <property type="entry name" value="TYROSYL-DNA PHOSPHODIESTERASE 1"/>
    <property type="match status" value="1"/>
</dbReference>
<organism evidence="14 15">
    <name type="scientific">Coniella lustricola</name>
    <dbReference type="NCBI Taxonomy" id="2025994"/>
    <lineage>
        <taxon>Eukaryota</taxon>
        <taxon>Fungi</taxon>
        <taxon>Dikarya</taxon>
        <taxon>Ascomycota</taxon>
        <taxon>Pezizomycotina</taxon>
        <taxon>Sordariomycetes</taxon>
        <taxon>Sordariomycetidae</taxon>
        <taxon>Diaporthales</taxon>
        <taxon>Schizoparmaceae</taxon>
        <taxon>Coniella</taxon>
    </lineage>
</organism>
<reference evidence="14 15" key="1">
    <citation type="journal article" date="2018" name="Mycol. Prog.">
        <title>Coniella lustricola, a new species from submerged detritus.</title>
        <authorList>
            <person name="Raudabaugh D.B."/>
            <person name="Iturriaga T."/>
            <person name="Carver A."/>
            <person name="Mondo S."/>
            <person name="Pangilinan J."/>
            <person name="Lipzen A."/>
            <person name="He G."/>
            <person name="Amirebrahimi M."/>
            <person name="Grigoriev I.V."/>
            <person name="Miller A.N."/>
        </authorList>
    </citation>
    <scope>NUCLEOTIDE SEQUENCE [LARGE SCALE GENOMIC DNA]</scope>
    <source>
        <strain evidence="14 15">B22-T-1</strain>
    </source>
</reference>